<dbReference type="RefSeq" id="WP_047315575.1">
    <property type="nucleotide sequence ID" value="NZ_LDPQ01000014.1"/>
</dbReference>
<proteinExistence type="predicted"/>
<sequence length="393" mass="39838">MRKVVLLAIGTFALGMGTFIIAGLVPQIATASHTTESNVGQLVTAFTLCYAVSGPLLSATLTKLSTKTLLLASIIVFTLGNIGTAASNSFAVLLLSRAVAGVGAGLYSPTAAAAAAYLVPPHQRGRALSVILGGLSIGTVLGVPAGMLLARAHGWQSALWLLTGVGIVAGLGIARFMPHLHIGAPPGIKARLATLVDRRVTPIVVVSLLFNIASLGLYTYIAPVLRAVAEITNPTLYLWIWGVGGIVGAFAIGPFIDRTASTSRVMLIVLAMLTVSIAVITPAGGVIAILCAALAVWGAAGFGSPPPQQHLLLERAPDRGAIAVAVNASAIYLGSAIGSSLGGIALGAGVSARTLPLFASGFVVLAAVVYVVLVVPQRVPRSEASGIDVDQVS</sequence>
<dbReference type="Pfam" id="PF07690">
    <property type="entry name" value="MFS_1"/>
    <property type="match status" value="1"/>
</dbReference>
<name>A0A0I9U494_9MYCO</name>
<evidence type="ECO:0000256" key="6">
    <source>
        <dbReference type="SAM" id="Phobius"/>
    </source>
</evidence>
<evidence type="ECO:0000313" key="9">
    <source>
        <dbReference type="Proteomes" id="UP000036334"/>
    </source>
</evidence>
<dbReference type="PANTHER" id="PTHR43124">
    <property type="entry name" value="PURINE EFFLUX PUMP PBUE"/>
    <property type="match status" value="1"/>
</dbReference>
<feature type="transmembrane region" description="Helical" evidence="6">
    <location>
        <begin position="267"/>
        <end position="300"/>
    </location>
</feature>
<keyword evidence="4 6" id="KW-1133">Transmembrane helix</keyword>
<feature type="transmembrane region" description="Helical" evidence="6">
    <location>
        <begin position="68"/>
        <end position="86"/>
    </location>
</feature>
<feature type="domain" description="Major facilitator superfamily (MFS) profile" evidence="7">
    <location>
        <begin position="3"/>
        <end position="379"/>
    </location>
</feature>
<feature type="transmembrane region" description="Helical" evidence="6">
    <location>
        <begin position="158"/>
        <end position="178"/>
    </location>
</feature>
<dbReference type="CDD" id="cd17324">
    <property type="entry name" value="MFS_NepI_like"/>
    <property type="match status" value="1"/>
</dbReference>
<dbReference type="GO" id="GO:0022857">
    <property type="term" value="F:transmembrane transporter activity"/>
    <property type="evidence" value="ECO:0007669"/>
    <property type="project" value="InterPro"/>
</dbReference>
<dbReference type="GO" id="GO:0005886">
    <property type="term" value="C:plasma membrane"/>
    <property type="evidence" value="ECO:0007669"/>
    <property type="project" value="UniProtKB-SubCell"/>
</dbReference>
<feature type="transmembrane region" description="Helical" evidence="6">
    <location>
        <begin position="236"/>
        <end position="255"/>
    </location>
</feature>
<feature type="transmembrane region" description="Helical" evidence="6">
    <location>
        <begin position="199"/>
        <end position="221"/>
    </location>
</feature>
<feature type="transmembrane region" description="Helical" evidence="6">
    <location>
        <begin position="131"/>
        <end position="152"/>
    </location>
</feature>
<evidence type="ECO:0000256" key="1">
    <source>
        <dbReference type="ARBA" id="ARBA00004651"/>
    </source>
</evidence>
<comment type="caution">
    <text evidence="8">The sequence shown here is derived from an EMBL/GenBank/DDBJ whole genome shotgun (WGS) entry which is preliminary data.</text>
</comment>
<keyword evidence="5 6" id="KW-0472">Membrane</keyword>
<evidence type="ECO:0000256" key="4">
    <source>
        <dbReference type="ARBA" id="ARBA00022989"/>
    </source>
</evidence>
<dbReference type="InterPro" id="IPR036259">
    <property type="entry name" value="MFS_trans_sf"/>
</dbReference>
<dbReference type="PANTHER" id="PTHR43124:SF10">
    <property type="entry name" value="PURINE EFFLUX PUMP PBUE"/>
    <property type="match status" value="1"/>
</dbReference>
<evidence type="ECO:0000256" key="3">
    <source>
        <dbReference type="ARBA" id="ARBA00022692"/>
    </source>
</evidence>
<dbReference type="Proteomes" id="UP000036334">
    <property type="component" value="Unassembled WGS sequence"/>
</dbReference>
<dbReference type="PROSITE" id="PS50850">
    <property type="entry name" value="MFS"/>
    <property type="match status" value="1"/>
</dbReference>
<dbReference type="EMBL" id="LDPR01000013">
    <property type="protein sequence ID" value="KLO35640.1"/>
    <property type="molecule type" value="Genomic_DNA"/>
</dbReference>
<evidence type="ECO:0000259" key="7">
    <source>
        <dbReference type="PROSITE" id="PS50850"/>
    </source>
</evidence>
<feature type="transmembrane region" description="Helical" evidence="6">
    <location>
        <begin position="41"/>
        <end position="61"/>
    </location>
</feature>
<dbReference type="SUPFAM" id="SSF103473">
    <property type="entry name" value="MFS general substrate transporter"/>
    <property type="match status" value="1"/>
</dbReference>
<dbReference type="OrthoDB" id="9814237at2"/>
<organism evidence="8 9">
    <name type="scientific">Mycobacterium haemophilum</name>
    <dbReference type="NCBI Taxonomy" id="29311"/>
    <lineage>
        <taxon>Bacteria</taxon>
        <taxon>Bacillati</taxon>
        <taxon>Actinomycetota</taxon>
        <taxon>Actinomycetes</taxon>
        <taxon>Mycobacteriales</taxon>
        <taxon>Mycobacteriaceae</taxon>
        <taxon>Mycobacterium</taxon>
    </lineage>
</organism>
<evidence type="ECO:0000256" key="5">
    <source>
        <dbReference type="ARBA" id="ARBA00023136"/>
    </source>
</evidence>
<evidence type="ECO:0000313" key="8">
    <source>
        <dbReference type="EMBL" id="KLO35640.1"/>
    </source>
</evidence>
<comment type="subcellular location">
    <subcellularLocation>
        <location evidence="1">Cell membrane</location>
        <topology evidence="1">Multi-pass membrane protein</topology>
    </subcellularLocation>
</comment>
<feature type="transmembrane region" description="Helical" evidence="6">
    <location>
        <begin position="98"/>
        <end position="119"/>
    </location>
</feature>
<dbReference type="Gene3D" id="1.20.1250.20">
    <property type="entry name" value="MFS general substrate transporter like domains"/>
    <property type="match status" value="1"/>
</dbReference>
<dbReference type="AlphaFoldDB" id="A0A0I9U494"/>
<evidence type="ECO:0000256" key="2">
    <source>
        <dbReference type="ARBA" id="ARBA00022475"/>
    </source>
</evidence>
<keyword evidence="3 6" id="KW-0812">Transmembrane</keyword>
<dbReference type="InterPro" id="IPR050189">
    <property type="entry name" value="MFS_Efflux_Transporters"/>
</dbReference>
<feature type="transmembrane region" description="Helical" evidence="6">
    <location>
        <begin position="355"/>
        <end position="375"/>
    </location>
</feature>
<accession>A0A0I9U494</accession>
<dbReference type="STRING" id="1202450.B586_18425"/>
<dbReference type="InterPro" id="IPR020846">
    <property type="entry name" value="MFS_dom"/>
</dbReference>
<keyword evidence="9" id="KW-1185">Reference proteome</keyword>
<dbReference type="PATRIC" id="fig|29311.18.peg.1205"/>
<dbReference type="InterPro" id="IPR011701">
    <property type="entry name" value="MFS"/>
</dbReference>
<gene>
    <name evidence="8" type="ORF">ABH38_15060</name>
</gene>
<protein>
    <recommendedName>
        <fullName evidence="7">Major facilitator superfamily (MFS) profile domain-containing protein</fullName>
    </recommendedName>
</protein>
<keyword evidence="2" id="KW-1003">Cell membrane</keyword>
<feature type="transmembrane region" description="Helical" evidence="6">
    <location>
        <begin position="320"/>
        <end position="348"/>
    </location>
</feature>
<reference evidence="8 9" key="1">
    <citation type="submission" date="2015-05" db="EMBL/GenBank/DDBJ databases">
        <title>Genome sequence of Mycobacterium haemophilum.</title>
        <authorList>
            <person name="Greninger A.L."/>
            <person name="Cunningham G."/>
            <person name="Miller S."/>
        </authorList>
    </citation>
    <scope>NUCLEOTIDE SEQUENCE [LARGE SCALE GENOMIC DNA]</scope>
    <source>
        <strain evidence="9">UC1</strain>
    </source>
</reference>